<dbReference type="InterPro" id="IPR036390">
    <property type="entry name" value="WH_DNA-bd_sf"/>
</dbReference>
<dbReference type="Pfam" id="PF00392">
    <property type="entry name" value="GntR"/>
    <property type="match status" value="1"/>
</dbReference>
<reference evidence="5 6" key="1">
    <citation type="submission" date="2024-08" db="EMBL/GenBank/DDBJ databases">
        <authorList>
            <person name="Lu H."/>
        </authorList>
    </citation>
    <scope>NUCLEOTIDE SEQUENCE [LARGE SCALE GENOMIC DNA]</scope>
    <source>
        <strain evidence="5 6">BYS87W</strain>
    </source>
</reference>
<proteinExistence type="predicted"/>
<dbReference type="InterPro" id="IPR000524">
    <property type="entry name" value="Tscrpt_reg_HTH_GntR"/>
</dbReference>
<keyword evidence="2" id="KW-0238">DNA-binding</keyword>
<dbReference type="Pfam" id="PF07729">
    <property type="entry name" value="FCD"/>
    <property type="match status" value="1"/>
</dbReference>
<dbReference type="SMART" id="SM00345">
    <property type="entry name" value="HTH_GNTR"/>
    <property type="match status" value="1"/>
</dbReference>
<dbReference type="Gene3D" id="1.10.10.10">
    <property type="entry name" value="Winged helix-like DNA-binding domain superfamily/Winged helix DNA-binding domain"/>
    <property type="match status" value="1"/>
</dbReference>
<evidence type="ECO:0000313" key="6">
    <source>
        <dbReference type="Proteomes" id="UP001606303"/>
    </source>
</evidence>
<evidence type="ECO:0000313" key="5">
    <source>
        <dbReference type="EMBL" id="MFG6465063.1"/>
    </source>
</evidence>
<dbReference type="PROSITE" id="PS50949">
    <property type="entry name" value="HTH_GNTR"/>
    <property type="match status" value="1"/>
</dbReference>
<evidence type="ECO:0000259" key="4">
    <source>
        <dbReference type="PROSITE" id="PS50949"/>
    </source>
</evidence>
<dbReference type="SMART" id="SM00895">
    <property type="entry name" value="FCD"/>
    <property type="match status" value="1"/>
</dbReference>
<name>A0ABW7GT15_9BURK</name>
<dbReference type="Proteomes" id="UP001606303">
    <property type="component" value="Unassembled WGS sequence"/>
</dbReference>
<comment type="caution">
    <text evidence="5">The sequence shown here is derived from an EMBL/GenBank/DDBJ whole genome shotgun (WGS) entry which is preliminary data.</text>
</comment>
<dbReference type="InterPro" id="IPR008920">
    <property type="entry name" value="TF_FadR/GntR_C"/>
</dbReference>
<evidence type="ECO:0000256" key="2">
    <source>
        <dbReference type="ARBA" id="ARBA00023125"/>
    </source>
</evidence>
<dbReference type="PANTHER" id="PTHR43537">
    <property type="entry name" value="TRANSCRIPTIONAL REGULATOR, GNTR FAMILY"/>
    <property type="match status" value="1"/>
</dbReference>
<gene>
    <name evidence="5" type="ORF">ACG01O_00435</name>
</gene>
<dbReference type="SUPFAM" id="SSF46785">
    <property type="entry name" value="Winged helix' DNA-binding domain"/>
    <property type="match status" value="1"/>
</dbReference>
<dbReference type="Gene3D" id="1.20.120.530">
    <property type="entry name" value="GntR ligand-binding domain-like"/>
    <property type="match status" value="1"/>
</dbReference>
<dbReference type="SUPFAM" id="SSF48008">
    <property type="entry name" value="GntR ligand-binding domain-like"/>
    <property type="match status" value="1"/>
</dbReference>
<organism evidence="5 6">
    <name type="scientific">Pelomonas baiyunensis</name>
    <dbReference type="NCBI Taxonomy" id="3299026"/>
    <lineage>
        <taxon>Bacteria</taxon>
        <taxon>Pseudomonadati</taxon>
        <taxon>Pseudomonadota</taxon>
        <taxon>Betaproteobacteria</taxon>
        <taxon>Burkholderiales</taxon>
        <taxon>Sphaerotilaceae</taxon>
        <taxon>Roseateles</taxon>
    </lineage>
</organism>
<keyword evidence="1" id="KW-0805">Transcription regulation</keyword>
<accession>A0ABW7GT15</accession>
<dbReference type="PANTHER" id="PTHR43537:SF45">
    <property type="entry name" value="GNTR FAMILY REGULATORY PROTEIN"/>
    <property type="match status" value="1"/>
</dbReference>
<protein>
    <submittedName>
        <fullName evidence="5">GntR family transcriptional regulator</fullName>
    </submittedName>
</protein>
<dbReference type="InterPro" id="IPR036388">
    <property type="entry name" value="WH-like_DNA-bd_sf"/>
</dbReference>
<dbReference type="InterPro" id="IPR011711">
    <property type="entry name" value="GntR_C"/>
</dbReference>
<dbReference type="EMBL" id="JBIGIB010000001">
    <property type="protein sequence ID" value="MFG6465063.1"/>
    <property type="molecule type" value="Genomic_DNA"/>
</dbReference>
<dbReference type="RefSeq" id="WP_394379930.1">
    <property type="nucleotide sequence ID" value="NZ_JBIGIB010000001.1"/>
</dbReference>
<sequence length="226" mass="24388">MNFTLDPTRHAAPQVLEALRTAIVSLELAPGQLLDRAELAQSFGVSQTPVRDALIRLGEEGLVLIRAQATTQVSRIDVPAAREAHVLRRAVELEIARLLAAAPDPAVLQALRAQLAVQNTLAAAKNYPAFIAADKEFHRLMYVAAGLPRLWTVVTRMSGHVDRLRLLHVPADGKAASIMGGHEAIVQAIEAGDAAAAEQAVREHLTGTLASVDEIHRRHPEFLIMA</sequence>
<evidence type="ECO:0000256" key="3">
    <source>
        <dbReference type="ARBA" id="ARBA00023163"/>
    </source>
</evidence>
<keyword evidence="3" id="KW-0804">Transcription</keyword>
<feature type="domain" description="HTH gntR-type" evidence="4">
    <location>
        <begin position="9"/>
        <end position="76"/>
    </location>
</feature>
<evidence type="ECO:0000256" key="1">
    <source>
        <dbReference type="ARBA" id="ARBA00023015"/>
    </source>
</evidence>
<keyword evidence="6" id="KW-1185">Reference proteome</keyword>